<dbReference type="Proteomes" id="UP000003688">
    <property type="component" value="Unassembled WGS sequence"/>
</dbReference>
<dbReference type="STRING" id="320771.Cflav_PD3807"/>
<dbReference type="Gene3D" id="1.10.10.10">
    <property type="entry name" value="Winged helix-like DNA-binding domain superfamily/Winged helix DNA-binding domain"/>
    <property type="match status" value="1"/>
</dbReference>
<gene>
    <name evidence="6" type="ORF">Cflav_PD3807</name>
</gene>
<evidence type="ECO:0000313" key="7">
    <source>
        <dbReference type="Proteomes" id="UP000003688"/>
    </source>
</evidence>
<organism evidence="6 7">
    <name type="scientific">Pedosphaera parvula (strain Ellin514)</name>
    <dbReference type="NCBI Taxonomy" id="320771"/>
    <lineage>
        <taxon>Bacteria</taxon>
        <taxon>Pseudomonadati</taxon>
        <taxon>Verrucomicrobiota</taxon>
        <taxon>Pedosphaerae</taxon>
        <taxon>Pedosphaerales</taxon>
        <taxon>Pedosphaeraceae</taxon>
        <taxon>Pedosphaera</taxon>
    </lineage>
</organism>
<reference evidence="6 7" key="1">
    <citation type="journal article" date="2011" name="J. Bacteriol.">
        <title>Genome sequence of 'Pedosphaera parvula' Ellin514, an aerobic Verrucomicrobial isolate from pasture soil.</title>
        <authorList>
            <person name="Kant R."/>
            <person name="van Passel M.W."/>
            <person name="Sangwan P."/>
            <person name="Palva A."/>
            <person name="Lucas S."/>
            <person name="Copeland A."/>
            <person name="Lapidus A."/>
            <person name="Glavina Del Rio T."/>
            <person name="Dalin E."/>
            <person name="Tice H."/>
            <person name="Bruce D."/>
            <person name="Goodwin L."/>
            <person name="Pitluck S."/>
            <person name="Chertkov O."/>
            <person name="Larimer F.W."/>
            <person name="Land M.L."/>
            <person name="Hauser L."/>
            <person name="Brettin T.S."/>
            <person name="Detter J.C."/>
            <person name="Han S."/>
            <person name="de Vos W.M."/>
            <person name="Janssen P.H."/>
            <person name="Smidt H."/>
        </authorList>
    </citation>
    <scope>NUCLEOTIDE SEQUENCE [LARGE SCALE GENOMIC DNA]</scope>
    <source>
        <strain evidence="6 7">Ellin514</strain>
    </source>
</reference>
<keyword evidence="3 4" id="KW-0804">Transcription</keyword>
<dbReference type="PANTHER" id="PTHR38465">
    <property type="entry name" value="HTH-TYPE TRANSCRIPTIONAL REGULATOR MJ1563-RELATED"/>
    <property type="match status" value="1"/>
</dbReference>
<evidence type="ECO:0000256" key="1">
    <source>
        <dbReference type="ARBA" id="ARBA00023015"/>
    </source>
</evidence>
<keyword evidence="7" id="KW-1185">Reference proteome</keyword>
<dbReference type="GO" id="GO:0003700">
    <property type="term" value="F:DNA-binding transcription factor activity"/>
    <property type="evidence" value="ECO:0007669"/>
    <property type="project" value="InterPro"/>
</dbReference>
<keyword evidence="2 4" id="KW-0238">DNA-binding</keyword>
<dbReference type="AlphaFoldDB" id="B9XGN9"/>
<dbReference type="InterPro" id="IPR052362">
    <property type="entry name" value="HTH-GbsR_regulator"/>
</dbReference>
<dbReference type="GO" id="GO:0003677">
    <property type="term" value="F:DNA binding"/>
    <property type="evidence" value="ECO:0007669"/>
    <property type="project" value="UniProtKB-UniRule"/>
</dbReference>
<comment type="caution">
    <text evidence="6">The sequence shown here is derived from an EMBL/GenBank/DDBJ whole genome shotgun (WGS) entry which is preliminary data.</text>
</comment>
<sequence>MGTRWGINRTVAQIHALLYISPKPLHAEDIAETLSVARSNVSTSLKELQGWGIIRMVHVLGDKRDHFESMKDVWEMFRLVLDERKRREIDPTLAMLRECIAESEQEKEKDPYTKERLRELSDFFETTSNWYTQIRQWPASALAKFAKLGDKGLKLLGLSAK</sequence>
<dbReference type="PIRSF" id="PIRSF006707">
    <property type="entry name" value="MJ1563"/>
    <property type="match status" value="1"/>
</dbReference>
<dbReference type="InterPro" id="IPR036388">
    <property type="entry name" value="WH-like_DNA-bd_sf"/>
</dbReference>
<proteinExistence type="inferred from homology"/>
<dbReference type="InterPro" id="IPR000835">
    <property type="entry name" value="HTH_MarR-typ"/>
</dbReference>
<feature type="domain" description="HTH marR-type" evidence="5">
    <location>
        <begin position="6"/>
        <end position="64"/>
    </location>
</feature>
<evidence type="ECO:0000256" key="2">
    <source>
        <dbReference type="ARBA" id="ARBA00023125"/>
    </source>
</evidence>
<name>B9XGN9_PEDPL</name>
<dbReference type="InterPro" id="IPR036390">
    <property type="entry name" value="WH_DNA-bd_sf"/>
</dbReference>
<evidence type="ECO:0000259" key="5">
    <source>
        <dbReference type="Pfam" id="PF12802"/>
    </source>
</evidence>
<dbReference type="PANTHER" id="PTHR38465:SF1">
    <property type="entry name" value="HTH-TYPE TRANSCRIPTIONAL REGULATOR MJ1563-RELATED"/>
    <property type="match status" value="1"/>
</dbReference>
<comment type="similarity">
    <text evidence="4">Belongs to the GbsR family.</text>
</comment>
<dbReference type="EMBL" id="ABOX02000012">
    <property type="protein sequence ID" value="EEF61090.1"/>
    <property type="molecule type" value="Genomic_DNA"/>
</dbReference>
<evidence type="ECO:0000256" key="3">
    <source>
        <dbReference type="ARBA" id="ARBA00023163"/>
    </source>
</evidence>
<evidence type="ECO:0000256" key="4">
    <source>
        <dbReference type="PIRNR" id="PIRNR006707"/>
    </source>
</evidence>
<accession>B9XGN9</accession>
<protein>
    <recommendedName>
        <fullName evidence="4">HTH-type transcriptional regulator</fullName>
    </recommendedName>
</protein>
<dbReference type="InterPro" id="IPR026282">
    <property type="entry name" value="MJ1563"/>
</dbReference>
<keyword evidence="1 4" id="KW-0805">Transcription regulation</keyword>
<evidence type="ECO:0000313" key="6">
    <source>
        <dbReference type="EMBL" id="EEF61090.1"/>
    </source>
</evidence>
<dbReference type="SUPFAM" id="SSF46785">
    <property type="entry name" value="Winged helix' DNA-binding domain"/>
    <property type="match status" value="1"/>
</dbReference>
<dbReference type="Pfam" id="PF12802">
    <property type="entry name" value="MarR_2"/>
    <property type="match status" value="1"/>
</dbReference>